<dbReference type="AlphaFoldDB" id="A0A517ZP44"/>
<evidence type="ECO:0000313" key="3">
    <source>
        <dbReference type="Proteomes" id="UP000319383"/>
    </source>
</evidence>
<gene>
    <name evidence="2" type="ORF">Mal52_27250</name>
</gene>
<dbReference type="EMBL" id="CP036276">
    <property type="protein sequence ID" value="QDU44247.1"/>
    <property type="molecule type" value="Genomic_DNA"/>
</dbReference>
<keyword evidence="3" id="KW-1185">Reference proteome</keyword>
<dbReference type="Proteomes" id="UP000319383">
    <property type="component" value="Chromosome"/>
</dbReference>
<evidence type="ECO:0000313" key="2">
    <source>
        <dbReference type="EMBL" id="QDU44247.1"/>
    </source>
</evidence>
<proteinExistence type="predicted"/>
<accession>A0A517ZP44</accession>
<feature type="region of interest" description="Disordered" evidence="1">
    <location>
        <begin position="184"/>
        <end position="218"/>
    </location>
</feature>
<dbReference type="RefSeq" id="WP_145376633.1">
    <property type="nucleotide sequence ID" value="NZ_CP036276.1"/>
</dbReference>
<protein>
    <submittedName>
        <fullName evidence="2">Uncharacterized protein</fullName>
    </submittedName>
</protein>
<organism evidence="2 3">
    <name type="scientific">Symmachiella dynata</name>
    <dbReference type="NCBI Taxonomy" id="2527995"/>
    <lineage>
        <taxon>Bacteria</taxon>
        <taxon>Pseudomonadati</taxon>
        <taxon>Planctomycetota</taxon>
        <taxon>Planctomycetia</taxon>
        <taxon>Planctomycetales</taxon>
        <taxon>Planctomycetaceae</taxon>
        <taxon>Symmachiella</taxon>
    </lineage>
</organism>
<dbReference type="KEGG" id="sdyn:Mal52_27250"/>
<reference evidence="2 3" key="1">
    <citation type="submission" date="2019-02" db="EMBL/GenBank/DDBJ databases">
        <title>Deep-cultivation of Planctomycetes and their phenomic and genomic characterization uncovers novel biology.</title>
        <authorList>
            <person name="Wiegand S."/>
            <person name="Jogler M."/>
            <person name="Boedeker C."/>
            <person name="Pinto D."/>
            <person name="Vollmers J."/>
            <person name="Rivas-Marin E."/>
            <person name="Kohn T."/>
            <person name="Peeters S.H."/>
            <person name="Heuer A."/>
            <person name="Rast P."/>
            <person name="Oberbeckmann S."/>
            <person name="Bunk B."/>
            <person name="Jeske O."/>
            <person name="Meyerdierks A."/>
            <person name="Storesund J.E."/>
            <person name="Kallscheuer N."/>
            <person name="Luecker S."/>
            <person name="Lage O.M."/>
            <person name="Pohl T."/>
            <person name="Merkel B.J."/>
            <person name="Hornburger P."/>
            <person name="Mueller R.-W."/>
            <person name="Bruemmer F."/>
            <person name="Labrenz M."/>
            <person name="Spormann A.M."/>
            <person name="Op den Camp H."/>
            <person name="Overmann J."/>
            <person name="Amann R."/>
            <person name="Jetten M.S.M."/>
            <person name="Mascher T."/>
            <person name="Medema M.H."/>
            <person name="Devos D.P."/>
            <person name="Kaster A.-K."/>
            <person name="Ovreas L."/>
            <person name="Rohde M."/>
            <person name="Galperin M.Y."/>
            <person name="Jogler C."/>
        </authorList>
    </citation>
    <scope>NUCLEOTIDE SEQUENCE [LARGE SCALE GENOMIC DNA]</scope>
    <source>
        <strain evidence="2 3">Mal52</strain>
    </source>
</reference>
<evidence type="ECO:0000256" key="1">
    <source>
        <dbReference type="SAM" id="MobiDB-lite"/>
    </source>
</evidence>
<sequence length="305" mass="35457">MADILEEYGTLRSEFIEAAVKYEDAGYKTFIERTARSEEGYNESGRYDCVALIKWPCRPWRKCWILAPLSGTNEEPFSTMKTLFSKAWLLLPRVIAERVVVTAEWQLSPPADCGLYWARSHYQYWCWLLWFDWLWRCGEVETEEPEVQPAGMDLQPFSSSADLIARWGLDGGAGTIPVWLAPAKAPESQTPAAKRPEAEHEGDDAEGQVESCKGKEVRRGRVGAKHDERFANIESVYLHVKGEEELRSKEFNKLKKRIRNWLTGDGWNKPYKDTGKHWREDLSERRRIKLCTMRSFLLEQFDWPE</sequence>
<name>A0A517ZP44_9PLAN</name>